<dbReference type="InterPro" id="IPR049709">
    <property type="entry name" value="IniB-like_N"/>
</dbReference>
<accession>A0ABU8LUV7</accession>
<dbReference type="NCBIfam" id="NF038175">
    <property type="entry name" value="IniB_NTERM"/>
    <property type="match status" value="1"/>
</dbReference>
<feature type="region of interest" description="Disordered" evidence="1">
    <location>
        <begin position="287"/>
        <end position="313"/>
    </location>
</feature>
<name>A0ABU8LUV7_9MICO</name>
<dbReference type="Proteomes" id="UP001368654">
    <property type="component" value="Unassembled WGS sequence"/>
</dbReference>
<feature type="region of interest" description="Disordered" evidence="1">
    <location>
        <begin position="143"/>
        <end position="163"/>
    </location>
</feature>
<evidence type="ECO:0000313" key="3">
    <source>
        <dbReference type="Proteomes" id="UP001368654"/>
    </source>
</evidence>
<gene>
    <name evidence="2" type="ORF">WDU96_10610</name>
</gene>
<protein>
    <submittedName>
        <fullName evidence="2">IniB N-terminal domain-containing protein</fullName>
    </submittedName>
</protein>
<proteinExistence type="predicted"/>
<comment type="caution">
    <text evidence="2">The sequence shown here is derived from an EMBL/GenBank/DDBJ whole genome shotgun (WGS) entry which is preliminary data.</text>
</comment>
<evidence type="ECO:0000313" key="2">
    <source>
        <dbReference type="EMBL" id="MEJ1156045.1"/>
    </source>
</evidence>
<dbReference type="RefSeq" id="WP_337338492.1">
    <property type="nucleotide sequence ID" value="NZ_JBBDGL010000003.1"/>
</dbReference>
<dbReference type="EMBL" id="JBBDGL010000003">
    <property type="protein sequence ID" value="MEJ1156045.1"/>
    <property type="molecule type" value="Genomic_DNA"/>
</dbReference>
<reference evidence="2 3" key="1">
    <citation type="submission" date="2024-02" db="EMBL/GenBank/DDBJ databases">
        <authorList>
            <person name="Saticioglu I.B."/>
        </authorList>
    </citation>
    <scope>NUCLEOTIDE SEQUENCE [LARGE SCALE GENOMIC DNA]</scope>
    <source>
        <strain evidence="2 3">Mu-86</strain>
    </source>
</reference>
<keyword evidence="3" id="KW-1185">Reference proteome</keyword>
<organism evidence="2 3">
    <name type="scientific">Microbacterium marmarense</name>
    <dbReference type="NCBI Taxonomy" id="3122051"/>
    <lineage>
        <taxon>Bacteria</taxon>
        <taxon>Bacillati</taxon>
        <taxon>Actinomycetota</taxon>
        <taxon>Actinomycetes</taxon>
        <taxon>Micrococcales</taxon>
        <taxon>Microbacteriaceae</taxon>
        <taxon>Microbacterium</taxon>
    </lineage>
</organism>
<sequence length="313" mass="32010">MSTPLATVANAIIDFILSLLRDPDALAQFEQDPEGTLASNGLDCVDVSAIRAAAPVVYDRPEVAVKPIIPPASTHHNEIVREYSNMAQTFTWLDNRATIVDQSTNQNIWTEGGDVDQVFDQVAGVASGDAALAAGDDIGVVGGTNTNAPQNGVFPTGDTATPLSPEAAAELAGNPDAADLTPAEGDDAATADGADTPVDQAVLDEALLEGLPEDAAGQVSDAADSATQAYEDGAATAPVAETEAAGAEAAAAQAAAEPAATEPVAEYVEPVAEYVEPVVEYVEPVVEESDWDAGDGGVVEDDGLYEEDMTGEQ</sequence>
<evidence type="ECO:0000256" key="1">
    <source>
        <dbReference type="SAM" id="MobiDB-lite"/>
    </source>
</evidence>